<organism evidence="2 3">
    <name type="scientific">Streptomyces canus</name>
    <dbReference type="NCBI Taxonomy" id="58343"/>
    <lineage>
        <taxon>Bacteria</taxon>
        <taxon>Bacillati</taxon>
        <taxon>Actinomycetota</taxon>
        <taxon>Actinomycetes</taxon>
        <taxon>Kitasatosporales</taxon>
        <taxon>Streptomycetaceae</taxon>
        <taxon>Streptomyces</taxon>
        <taxon>Streptomyces aurantiacus group</taxon>
    </lineage>
</organism>
<dbReference type="InterPro" id="IPR027417">
    <property type="entry name" value="P-loop_NTPase"/>
</dbReference>
<dbReference type="SUPFAM" id="SSF52540">
    <property type="entry name" value="P-loop containing nucleoside triphosphate hydrolases"/>
    <property type="match status" value="1"/>
</dbReference>
<reference evidence="2 3" key="1">
    <citation type="submission" date="2015-10" db="EMBL/GenBank/DDBJ databases">
        <title>Draft genome sequence of Streptomyces canus DSM 40017, type strain for the species Streptomyces canus.</title>
        <authorList>
            <person name="Ruckert C."/>
            <person name="Winkler A."/>
            <person name="Kalinowski J."/>
            <person name="Kampfer P."/>
            <person name="Glaeser S."/>
        </authorList>
    </citation>
    <scope>NUCLEOTIDE SEQUENCE [LARGE SCALE GENOMIC DNA]</scope>
    <source>
        <strain evidence="2 3">DSM 40017</strain>
    </source>
</reference>
<dbReference type="Proteomes" id="UP000053669">
    <property type="component" value="Unassembled WGS sequence"/>
</dbReference>
<name>A0A101RMC4_9ACTN</name>
<comment type="caution">
    <text evidence="2">The sequence shown here is derived from an EMBL/GenBank/DDBJ whole genome shotgun (WGS) entry which is preliminary data.</text>
</comment>
<evidence type="ECO:0000313" key="2">
    <source>
        <dbReference type="EMBL" id="KUN58236.1"/>
    </source>
</evidence>
<gene>
    <name evidence="2" type="ORF">AQJ46_43275</name>
</gene>
<proteinExistence type="predicted"/>
<evidence type="ECO:0000256" key="1">
    <source>
        <dbReference type="SAM" id="MobiDB-lite"/>
    </source>
</evidence>
<protein>
    <submittedName>
        <fullName evidence="2">Uncharacterized protein</fullName>
    </submittedName>
</protein>
<evidence type="ECO:0000313" key="3">
    <source>
        <dbReference type="Proteomes" id="UP000053669"/>
    </source>
</evidence>
<dbReference type="EMBL" id="LMWU01000062">
    <property type="protein sequence ID" value="KUN58236.1"/>
    <property type="molecule type" value="Genomic_DNA"/>
</dbReference>
<feature type="region of interest" description="Disordered" evidence="1">
    <location>
        <begin position="105"/>
        <end position="136"/>
    </location>
</feature>
<sequence length="136" mass="14238">MGRGVGDGLKGQTILALLSDRQHAYLQIRALVTDLLEGDAQGPVVPVSGGPGSGKTALAVRLLGYLMRHRNASLPRFVTPSGTLRTHLLETAGGHAEARDLFPPVSSLYSTDSTQGPSSSTRPSAWPGRTTGCHLP</sequence>
<dbReference type="RefSeq" id="WP_059210851.1">
    <property type="nucleotide sequence ID" value="NZ_KQ948676.1"/>
</dbReference>
<feature type="compositionally biased region" description="Polar residues" evidence="1">
    <location>
        <begin position="107"/>
        <end position="123"/>
    </location>
</feature>
<accession>A0A101RMC4</accession>
<dbReference type="AlphaFoldDB" id="A0A101RMC4"/>